<evidence type="ECO:0000313" key="8">
    <source>
        <dbReference type="EMBL" id="BCJ94022.1"/>
    </source>
</evidence>
<evidence type="ECO:0000256" key="7">
    <source>
        <dbReference type="RuleBase" id="RU363032"/>
    </source>
</evidence>
<evidence type="ECO:0000256" key="3">
    <source>
        <dbReference type="ARBA" id="ARBA00022475"/>
    </source>
</evidence>
<dbReference type="GO" id="GO:0005886">
    <property type="term" value="C:plasma membrane"/>
    <property type="evidence" value="ECO:0007669"/>
    <property type="project" value="UniProtKB-SubCell"/>
</dbReference>
<dbReference type="InterPro" id="IPR050809">
    <property type="entry name" value="UgpAE/MalFG_permease"/>
</dbReference>
<keyword evidence="4 7" id="KW-0812">Transmembrane</keyword>
<feature type="transmembrane region" description="Helical" evidence="7">
    <location>
        <begin position="183"/>
        <end position="202"/>
    </location>
</feature>
<evidence type="ECO:0000256" key="5">
    <source>
        <dbReference type="ARBA" id="ARBA00022989"/>
    </source>
</evidence>
<dbReference type="KEGG" id="acel:acsn021_15910"/>
<keyword evidence="5 7" id="KW-1133">Transmembrane helix</keyword>
<feature type="transmembrane region" description="Helical" evidence="7">
    <location>
        <begin position="117"/>
        <end position="135"/>
    </location>
</feature>
<keyword evidence="6 7" id="KW-0472">Membrane</keyword>
<reference evidence="8 9" key="1">
    <citation type="journal article" date="2016" name="Int. J. Syst. Evol. Microbiol.">
        <title>Descriptions of Anaerotaenia torta gen. nov., sp. nov. and Anaerocolumna cellulosilytica gen. nov., sp. nov. isolated from a methanogenic reactor of cattle waste.</title>
        <authorList>
            <person name="Uek A."/>
            <person name="Ohtaki Y."/>
            <person name="Kaku N."/>
            <person name="Ueki K."/>
        </authorList>
    </citation>
    <scope>NUCLEOTIDE SEQUENCE [LARGE SCALE GENOMIC DNA]</scope>
    <source>
        <strain evidence="8 9">SN021</strain>
    </source>
</reference>
<keyword evidence="9" id="KW-1185">Reference proteome</keyword>
<evidence type="ECO:0000256" key="6">
    <source>
        <dbReference type="ARBA" id="ARBA00023136"/>
    </source>
</evidence>
<evidence type="ECO:0000256" key="4">
    <source>
        <dbReference type="ARBA" id="ARBA00022692"/>
    </source>
</evidence>
<keyword evidence="3" id="KW-1003">Cell membrane</keyword>
<dbReference type="SUPFAM" id="SSF161098">
    <property type="entry name" value="MetI-like"/>
    <property type="match status" value="1"/>
</dbReference>
<feature type="transmembrane region" description="Helical" evidence="7">
    <location>
        <begin position="20"/>
        <end position="37"/>
    </location>
</feature>
<comment type="similarity">
    <text evidence="7">Belongs to the binding-protein-dependent transport system permease family.</text>
</comment>
<evidence type="ECO:0000256" key="2">
    <source>
        <dbReference type="ARBA" id="ARBA00022448"/>
    </source>
</evidence>
<proteinExistence type="inferred from homology"/>
<sequence>MAKKKHKDLRKRKAITGYLYIAPFIIGFLAFMVLPLIESFRMSFSNVLIGSGSGGFVMEFVGLANIKKAFLVDPEFNRFLTDELSKMVIHVPTTLIVSFFMALLLNQSFKGRGMVRAIFFLPVILSSGVLVGLEFDNSLLAGMQDYIKANTNTASITTVLREILSNSNFGTRFLKVVFEIVDGVYDVVIASGIQIIIFLSGLQTISKSMYEAATIEGCTHWESFWKITLPMVSSVILVNMIYTIIDFFMRTDSEMMDKISSTMIAKMDYGFSSAMAWIYFVAVILIIAVFSAIISKWVYYYE</sequence>
<dbReference type="Pfam" id="PF00528">
    <property type="entry name" value="BPD_transp_1"/>
    <property type="match status" value="1"/>
</dbReference>
<dbReference type="RefSeq" id="WP_184094320.1">
    <property type="nucleotide sequence ID" value="NZ_AP023367.1"/>
</dbReference>
<keyword evidence="2 7" id="KW-0813">Transport</keyword>
<dbReference type="CDD" id="cd06261">
    <property type="entry name" value="TM_PBP2"/>
    <property type="match status" value="1"/>
</dbReference>
<dbReference type="InterPro" id="IPR035906">
    <property type="entry name" value="MetI-like_sf"/>
</dbReference>
<feature type="transmembrane region" description="Helical" evidence="7">
    <location>
        <begin position="223"/>
        <end position="245"/>
    </location>
</feature>
<evidence type="ECO:0000256" key="1">
    <source>
        <dbReference type="ARBA" id="ARBA00004651"/>
    </source>
</evidence>
<comment type="subcellular location">
    <subcellularLocation>
        <location evidence="1 7">Cell membrane</location>
        <topology evidence="1 7">Multi-pass membrane protein</topology>
    </subcellularLocation>
</comment>
<feature type="transmembrane region" description="Helical" evidence="7">
    <location>
        <begin position="87"/>
        <end position="105"/>
    </location>
</feature>
<dbReference type="Proteomes" id="UP000515561">
    <property type="component" value="Chromosome"/>
</dbReference>
<feature type="transmembrane region" description="Helical" evidence="7">
    <location>
        <begin position="276"/>
        <end position="299"/>
    </location>
</feature>
<dbReference type="PANTHER" id="PTHR43227:SF3">
    <property type="entry name" value="BINDING-PROTEIN-DEPENDENT TRANSPORT SYSTEMS INNER MEMBRANE COMPONENT"/>
    <property type="match status" value="1"/>
</dbReference>
<dbReference type="PANTHER" id="PTHR43227">
    <property type="entry name" value="BLL4140 PROTEIN"/>
    <property type="match status" value="1"/>
</dbReference>
<dbReference type="InterPro" id="IPR000515">
    <property type="entry name" value="MetI-like"/>
</dbReference>
<dbReference type="Gene3D" id="1.10.3720.10">
    <property type="entry name" value="MetI-like"/>
    <property type="match status" value="1"/>
</dbReference>
<evidence type="ECO:0000313" key="9">
    <source>
        <dbReference type="Proteomes" id="UP000515561"/>
    </source>
</evidence>
<dbReference type="EMBL" id="AP023367">
    <property type="protein sequence ID" value="BCJ94022.1"/>
    <property type="molecule type" value="Genomic_DNA"/>
</dbReference>
<dbReference type="PROSITE" id="PS50928">
    <property type="entry name" value="ABC_TM1"/>
    <property type="match status" value="1"/>
</dbReference>
<organism evidence="8 9">
    <name type="scientific">Anaerocolumna cellulosilytica</name>
    <dbReference type="NCBI Taxonomy" id="433286"/>
    <lineage>
        <taxon>Bacteria</taxon>
        <taxon>Bacillati</taxon>
        <taxon>Bacillota</taxon>
        <taxon>Clostridia</taxon>
        <taxon>Lachnospirales</taxon>
        <taxon>Lachnospiraceae</taxon>
        <taxon>Anaerocolumna</taxon>
    </lineage>
</organism>
<dbReference type="AlphaFoldDB" id="A0A6S6R3D4"/>
<accession>A0A6S6R3D4</accession>
<protein>
    <submittedName>
        <fullName evidence="8">Lactose ABC transporter permease</fullName>
    </submittedName>
</protein>
<name>A0A6S6R3D4_9FIRM</name>
<dbReference type="GO" id="GO:0055085">
    <property type="term" value="P:transmembrane transport"/>
    <property type="evidence" value="ECO:0007669"/>
    <property type="project" value="InterPro"/>
</dbReference>
<gene>
    <name evidence="8" type="ORF">acsn021_15910</name>
</gene>